<dbReference type="EMBL" id="LBTF01000024">
    <property type="protein sequence ID" value="KKQ35144.1"/>
    <property type="molecule type" value="Genomic_DNA"/>
</dbReference>
<dbReference type="GO" id="GO:0005886">
    <property type="term" value="C:plasma membrane"/>
    <property type="evidence" value="ECO:0007669"/>
    <property type="project" value="UniProtKB-SubCell"/>
</dbReference>
<evidence type="ECO:0000256" key="2">
    <source>
        <dbReference type="ARBA" id="ARBA00022475"/>
    </source>
</evidence>
<evidence type="ECO:0000256" key="4">
    <source>
        <dbReference type="ARBA" id="ARBA00022679"/>
    </source>
</evidence>
<organism evidence="10 11">
    <name type="scientific">Candidatus Nomurabacteria bacterium GW2011_GWB1_37_5</name>
    <dbReference type="NCBI Taxonomy" id="1618742"/>
    <lineage>
        <taxon>Bacteria</taxon>
        <taxon>Candidatus Nomuraibacteriota</taxon>
    </lineage>
</organism>
<dbReference type="InterPro" id="IPR050297">
    <property type="entry name" value="LipidA_mod_glycosyltrf_83"/>
</dbReference>
<name>A0A0G0JEH0_9BACT</name>
<feature type="transmembrane region" description="Helical" evidence="8">
    <location>
        <begin position="243"/>
        <end position="265"/>
    </location>
</feature>
<evidence type="ECO:0000313" key="11">
    <source>
        <dbReference type="Proteomes" id="UP000033876"/>
    </source>
</evidence>
<accession>A0A0G0JEH0</accession>
<comment type="subcellular location">
    <subcellularLocation>
        <location evidence="1">Cell membrane</location>
        <topology evidence="1">Multi-pass membrane protein</topology>
    </subcellularLocation>
</comment>
<keyword evidence="6 8" id="KW-1133">Transmembrane helix</keyword>
<dbReference type="AlphaFoldDB" id="A0A0G0JEH0"/>
<evidence type="ECO:0000256" key="3">
    <source>
        <dbReference type="ARBA" id="ARBA00022676"/>
    </source>
</evidence>
<dbReference type="Pfam" id="PF13231">
    <property type="entry name" value="PMT_2"/>
    <property type="match status" value="1"/>
</dbReference>
<feature type="transmembrane region" description="Helical" evidence="8">
    <location>
        <begin position="164"/>
        <end position="191"/>
    </location>
</feature>
<protein>
    <recommendedName>
        <fullName evidence="9">Glycosyltransferase RgtA/B/C/D-like domain-containing protein</fullName>
    </recommendedName>
</protein>
<feature type="non-terminal residue" evidence="10">
    <location>
        <position position="335"/>
    </location>
</feature>
<keyword evidence="7 8" id="KW-0472">Membrane</keyword>
<evidence type="ECO:0000256" key="5">
    <source>
        <dbReference type="ARBA" id="ARBA00022692"/>
    </source>
</evidence>
<evidence type="ECO:0000256" key="8">
    <source>
        <dbReference type="SAM" id="Phobius"/>
    </source>
</evidence>
<proteinExistence type="predicted"/>
<dbReference type="PANTHER" id="PTHR33908:SF11">
    <property type="entry name" value="MEMBRANE PROTEIN"/>
    <property type="match status" value="1"/>
</dbReference>
<feature type="transmembrane region" description="Helical" evidence="8">
    <location>
        <begin position="81"/>
        <end position="102"/>
    </location>
</feature>
<dbReference type="GO" id="GO:0016763">
    <property type="term" value="F:pentosyltransferase activity"/>
    <property type="evidence" value="ECO:0007669"/>
    <property type="project" value="TreeGrafter"/>
</dbReference>
<dbReference type="Proteomes" id="UP000033876">
    <property type="component" value="Unassembled WGS sequence"/>
</dbReference>
<keyword evidence="4" id="KW-0808">Transferase</keyword>
<keyword evidence="5 8" id="KW-0812">Transmembrane</keyword>
<evidence type="ECO:0000313" key="10">
    <source>
        <dbReference type="EMBL" id="KKQ35144.1"/>
    </source>
</evidence>
<feature type="domain" description="Glycosyltransferase RgtA/B/C/D-like" evidence="9">
    <location>
        <begin position="65"/>
        <end position="212"/>
    </location>
</feature>
<comment type="caution">
    <text evidence="10">The sequence shown here is derived from an EMBL/GenBank/DDBJ whole genome shotgun (WGS) entry which is preliminary data.</text>
</comment>
<gene>
    <name evidence="10" type="ORF">US50_C0024G0013</name>
</gene>
<feature type="transmembrane region" description="Helical" evidence="8">
    <location>
        <begin position="203"/>
        <end position="223"/>
    </location>
</feature>
<sequence>MKKIEKYLLAIVLLLGFIFRIIGIQKNLSFWNDESQVALMSRGILEYGRPVTAIGVGSGIYQIALYYITALSFKVFGVVEWAGRFPSVIASMGLIYLGFVVGKKLFNSKVAVIISILLSFSQIQLAWSTQLRPYVWLELFALGNIYCLYGYLKARQAVFDINLVNAIFISVVSFLFHGTGLLNILVISLVFFYKLIATRQYKYILLLPISALVGYYVIFNSFAGRWDDISRSLFRFYFSPLHYRIFLTHNYLWLVAGSLIGFVTLMRRNLELAFLLGGSILLIFLVAIFKISPNYVRYSLPAFPLMYILFAEGVLSVADKITKKSYMKWLLIVLV</sequence>
<dbReference type="GO" id="GO:0009103">
    <property type="term" value="P:lipopolysaccharide biosynthetic process"/>
    <property type="evidence" value="ECO:0007669"/>
    <property type="project" value="UniProtKB-ARBA"/>
</dbReference>
<evidence type="ECO:0000256" key="6">
    <source>
        <dbReference type="ARBA" id="ARBA00022989"/>
    </source>
</evidence>
<dbReference type="PANTHER" id="PTHR33908">
    <property type="entry name" value="MANNOSYLTRANSFERASE YKCB-RELATED"/>
    <property type="match status" value="1"/>
</dbReference>
<feature type="transmembrane region" description="Helical" evidence="8">
    <location>
        <begin position="108"/>
        <end position="127"/>
    </location>
</feature>
<feature type="transmembrane region" description="Helical" evidence="8">
    <location>
        <begin position="47"/>
        <end position="69"/>
    </location>
</feature>
<evidence type="ECO:0000256" key="1">
    <source>
        <dbReference type="ARBA" id="ARBA00004651"/>
    </source>
</evidence>
<feature type="transmembrane region" description="Helical" evidence="8">
    <location>
        <begin position="134"/>
        <end position="152"/>
    </location>
</feature>
<dbReference type="InterPro" id="IPR038731">
    <property type="entry name" value="RgtA/B/C-like"/>
</dbReference>
<evidence type="ECO:0000259" key="9">
    <source>
        <dbReference type="Pfam" id="PF13231"/>
    </source>
</evidence>
<reference evidence="10 11" key="1">
    <citation type="journal article" date="2015" name="Nature">
        <title>rRNA introns, odd ribosomes, and small enigmatic genomes across a large radiation of phyla.</title>
        <authorList>
            <person name="Brown C.T."/>
            <person name="Hug L.A."/>
            <person name="Thomas B.C."/>
            <person name="Sharon I."/>
            <person name="Castelle C.J."/>
            <person name="Singh A."/>
            <person name="Wilkins M.J."/>
            <person name="Williams K.H."/>
            <person name="Banfield J.F."/>
        </authorList>
    </citation>
    <scope>NUCLEOTIDE SEQUENCE [LARGE SCALE GENOMIC DNA]</scope>
</reference>
<feature type="transmembrane region" description="Helical" evidence="8">
    <location>
        <begin position="272"/>
        <end position="292"/>
    </location>
</feature>
<evidence type="ECO:0000256" key="7">
    <source>
        <dbReference type="ARBA" id="ARBA00023136"/>
    </source>
</evidence>
<keyword evidence="3" id="KW-0328">Glycosyltransferase</keyword>
<feature type="transmembrane region" description="Helical" evidence="8">
    <location>
        <begin position="298"/>
        <end position="318"/>
    </location>
</feature>
<keyword evidence="2" id="KW-1003">Cell membrane</keyword>